<keyword evidence="2" id="KW-1185">Reference proteome</keyword>
<dbReference type="InterPro" id="IPR006175">
    <property type="entry name" value="YjgF/YER057c/UK114"/>
</dbReference>
<organism evidence="1 2">
    <name type="scientific">Erythrobacter insulae</name>
    <dbReference type="NCBI Taxonomy" id="2584124"/>
    <lineage>
        <taxon>Bacteria</taxon>
        <taxon>Pseudomonadati</taxon>
        <taxon>Pseudomonadota</taxon>
        <taxon>Alphaproteobacteria</taxon>
        <taxon>Sphingomonadales</taxon>
        <taxon>Erythrobacteraceae</taxon>
        <taxon>Erythrobacter/Porphyrobacter group</taxon>
        <taxon>Erythrobacter</taxon>
    </lineage>
</organism>
<comment type="caution">
    <text evidence="1">The sequence shown here is derived from an EMBL/GenBank/DDBJ whole genome shotgun (WGS) entry which is preliminary data.</text>
</comment>
<dbReference type="AlphaFoldDB" id="A0A547PEZ8"/>
<proteinExistence type="predicted"/>
<dbReference type="InterPro" id="IPR035959">
    <property type="entry name" value="RutC-like_sf"/>
</dbReference>
<protein>
    <submittedName>
        <fullName evidence="1">RidA family protein</fullName>
    </submittedName>
</protein>
<gene>
    <name evidence="1" type="ORF">FGU71_04775</name>
</gene>
<reference evidence="1 2" key="1">
    <citation type="submission" date="2019-06" db="EMBL/GenBank/DDBJ databases">
        <title>Erythrobacter insulae sp. nov., isolated from a tidal flat.</title>
        <authorList>
            <person name="Yoon J.-H."/>
        </authorList>
    </citation>
    <scope>NUCLEOTIDE SEQUENCE [LARGE SCALE GENOMIC DNA]</scope>
    <source>
        <strain evidence="1 2">JBTF-M21</strain>
    </source>
</reference>
<dbReference type="Pfam" id="PF01042">
    <property type="entry name" value="Ribonuc_L-PSP"/>
    <property type="match status" value="1"/>
</dbReference>
<evidence type="ECO:0000313" key="2">
    <source>
        <dbReference type="Proteomes" id="UP000316343"/>
    </source>
</evidence>
<evidence type="ECO:0000313" key="1">
    <source>
        <dbReference type="EMBL" id="TRD12720.1"/>
    </source>
</evidence>
<dbReference type="PANTHER" id="PTHR43857:SF1">
    <property type="entry name" value="YJGH FAMILY PROTEIN"/>
    <property type="match status" value="1"/>
</dbReference>
<dbReference type="Gene3D" id="3.30.1330.40">
    <property type="entry name" value="RutC-like"/>
    <property type="match status" value="1"/>
</dbReference>
<dbReference type="EMBL" id="VHJK01000001">
    <property type="protein sequence ID" value="TRD12720.1"/>
    <property type="molecule type" value="Genomic_DNA"/>
</dbReference>
<dbReference type="CDD" id="cd00448">
    <property type="entry name" value="YjgF_YER057c_UK114_family"/>
    <property type="match status" value="1"/>
</dbReference>
<sequence length="131" mass="14129">MEKSVHNPTPWLQHFGLNHAVEVQGGQRTLYLSGQTASDADGALLHAGDMVAQYTSAWQNMLDALAAAGMGPENLVRLNFYTTDVPKFMEMADQIMPLHVEAGAQIVSTLLGVQTLYDPDAMIEIEGTAVA</sequence>
<accession>A0A547PEZ8</accession>
<dbReference type="PANTHER" id="PTHR43857">
    <property type="entry name" value="BLR7761 PROTEIN"/>
    <property type="match status" value="1"/>
</dbReference>
<name>A0A547PEZ8_9SPHN</name>
<dbReference type="Proteomes" id="UP000316343">
    <property type="component" value="Unassembled WGS sequence"/>
</dbReference>
<dbReference type="SUPFAM" id="SSF55298">
    <property type="entry name" value="YjgF-like"/>
    <property type="match status" value="1"/>
</dbReference>
<dbReference type="OrthoDB" id="9808943at2"/>